<dbReference type="Pfam" id="PF08281">
    <property type="entry name" value="Sigma70_r4_2"/>
    <property type="match status" value="1"/>
</dbReference>
<dbReference type="SUPFAM" id="SSF88946">
    <property type="entry name" value="Sigma2 domain of RNA polymerase sigma factors"/>
    <property type="match status" value="1"/>
</dbReference>
<protein>
    <submittedName>
        <fullName evidence="7">ECF subfamily RNA polymerase sigma-24 subunit</fullName>
    </submittedName>
</protein>
<keyword evidence="4" id="KW-0804">Transcription</keyword>
<reference evidence="7 8" key="1">
    <citation type="journal article" date="2014" name="Antonie Van Leeuwenhoek">
        <title>Hyphomonas beringensis sp. nov. and Hyphomonas chukchiensis sp. nov., isolated from surface seawater of the Bering Sea and Chukchi Sea.</title>
        <authorList>
            <person name="Li C."/>
            <person name="Lai Q."/>
            <person name="Li G."/>
            <person name="Dong C."/>
            <person name="Wang J."/>
            <person name="Liao Y."/>
            <person name="Shao Z."/>
        </authorList>
    </citation>
    <scope>NUCLEOTIDE SEQUENCE [LARGE SCALE GENOMIC DNA]</scope>
    <source>
        <strain evidence="7 8">MHS-2</strain>
    </source>
</reference>
<dbReference type="InterPro" id="IPR013249">
    <property type="entry name" value="RNA_pol_sigma70_r4_t2"/>
</dbReference>
<dbReference type="Proteomes" id="UP000025171">
    <property type="component" value="Unassembled WGS sequence"/>
</dbReference>
<proteinExistence type="inferred from homology"/>
<dbReference type="GO" id="GO:0003677">
    <property type="term" value="F:DNA binding"/>
    <property type="evidence" value="ECO:0007669"/>
    <property type="project" value="InterPro"/>
</dbReference>
<name>A0A059FTH6_9PROT</name>
<dbReference type="NCBIfam" id="TIGR02937">
    <property type="entry name" value="sigma70-ECF"/>
    <property type="match status" value="1"/>
</dbReference>
<dbReference type="InterPro" id="IPR014284">
    <property type="entry name" value="RNA_pol_sigma-70_dom"/>
</dbReference>
<sequence length="200" mass="21900">MTQPHPQLDDSEFKQELTLLIPHLRAFARSLCRDATAADDLAQDAMLKAWNARESFVAGTNMKAWAFTILRNAFYSEKRRSWRRQPLDPEVAEATLVSNDNPTDTLELLALRNALAKLPVDQKEALILVGAGGLSYEEAAEICSCAVGTIKSRVSRARKAVVEILETNQAGYSSDSGMSADKAFDDIMKQADEIAGAPTV</sequence>
<dbReference type="GO" id="GO:0006352">
    <property type="term" value="P:DNA-templated transcription initiation"/>
    <property type="evidence" value="ECO:0007669"/>
    <property type="project" value="InterPro"/>
</dbReference>
<dbReference type="PATRIC" id="fig|1280950.3.peg.206"/>
<keyword evidence="2" id="KW-0805">Transcription regulation</keyword>
<comment type="caution">
    <text evidence="7">The sequence shown here is derived from an EMBL/GenBank/DDBJ whole genome shotgun (WGS) entry which is preliminary data.</text>
</comment>
<accession>A0A059FTH6</accession>
<evidence type="ECO:0000259" key="5">
    <source>
        <dbReference type="Pfam" id="PF04542"/>
    </source>
</evidence>
<organism evidence="7 8">
    <name type="scientific">Hyphomonas johnsonii MHS-2</name>
    <dbReference type="NCBI Taxonomy" id="1280950"/>
    <lineage>
        <taxon>Bacteria</taxon>
        <taxon>Pseudomonadati</taxon>
        <taxon>Pseudomonadota</taxon>
        <taxon>Alphaproteobacteria</taxon>
        <taxon>Hyphomonadales</taxon>
        <taxon>Hyphomonadaceae</taxon>
        <taxon>Hyphomonas</taxon>
    </lineage>
</organism>
<dbReference type="PANTHER" id="PTHR43133:SF25">
    <property type="entry name" value="RNA POLYMERASE SIGMA FACTOR RFAY-RELATED"/>
    <property type="match status" value="1"/>
</dbReference>
<evidence type="ECO:0000256" key="3">
    <source>
        <dbReference type="ARBA" id="ARBA00023082"/>
    </source>
</evidence>
<dbReference type="Gene3D" id="1.10.10.10">
    <property type="entry name" value="Winged helix-like DNA-binding domain superfamily/Winged helix DNA-binding domain"/>
    <property type="match status" value="1"/>
</dbReference>
<dbReference type="SUPFAM" id="SSF88659">
    <property type="entry name" value="Sigma3 and sigma4 domains of RNA polymerase sigma factors"/>
    <property type="match status" value="1"/>
</dbReference>
<dbReference type="CDD" id="cd06171">
    <property type="entry name" value="Sigma70_r4"/>
    <property type="match status" value="1"/>
</dbReference>
<dbReference type="PANTHER" id="PTHR43133">
    <property type="entry name" value="RNA POLYMERASE ECF-TYPE SIGMA FACTO"/>
    <property type="match status" value="1"/>
</dbReference>
<dbReference type="InterPro" id="IPR013325">
    <property type="entry name" value="RNA_pol_sigma_r2"/>
</dbReference>
<dbReference type="GO" id="GO:0016987">
    <property type="term" value="F:sigma factor activity"/>
    <property type="evidence" value="ECO:0007669"/>
    <property type="project" value="UniProtKB-KW"/>
</dbReference>
<evidence type="ECO:0000256" key="2">
    <source>
        <dbReference type="ARBA" id="ARBA00023015"/>
    </source>
</evidence>
<evidence type="ECO:0000313" key="7">
    <source>
        <dbReference type="EMBL" id="KCZ93912.1"/>
    </source>
</evidence>
<gene>
    <name evidence="7" type="ORF">HJO_01015</name>
</gene>
<dbReference type="eggNOG" id="COG1595">
    <property type="taxonomic scope" value="Bacteria"/>
</dbReference>
<dbReference type="OrthoDB" id="9803470at2"/>
<feature type="domain" description="RNA polymerase sigma factor 70 region 4 type 2" evidence="6">
    <location>
        <begin position="109"/>
        <end position="160"/>
    </location>
</feature>
<evidence type="ECO:0000259" key="6">
    <source>
        <dbReference type="Pfam" id="PF08281"/>
    </source>
</evidence>
<evidence type="ECO:0000256" key="1">
    <source>
        <dbReference type="ARBA" id="ARBA00010641"/>
    </source>
</evidence>
<dbReference type="Pfam" id="PF04542">
    <property type="entry name" value="Sigma70_r2"/>
    <property type="match status" value="1"/>
</dbReference>
<dbReference type="InterPro" id="IPR013324">
    <property type="entry name" value="RNA_pol_sigma_r3/r4-like"/>
</dbReference>
<feature type="domain" description="RNA polymerase sigma-70 region 2" evidence="5">
    <location>
        <begin position="21"/>
        <end position="84"/>
    </location>
</feature>
<dbReference type="InterPro" id="IPR039425">
    <property type="entry name" value="RNA_pol_sigma-70-like"/>
</dbReference>
<keyword evidence="3" id="KW-0731">Sigma factor</keyword>
<dbReference type="InterPro" id="IPR007627">
    <property type="entry name" value="RNA_pol_sigma70_r2"/>
</dbReference>
<comment type="similarity">
    <text evidence="1">Belongs to the sigma-70 factor family. ECF subfamily.</text>
</comment>
<dbReference type="InterPro" id="IPR036388">
    <property type="entry name" value="WH-like_DNA-bd_sf"/>
</dbReference>
<evidence type="ECO:0000256" key="4">
    <source>
        <dbReference type="ARBA" id="ARBA00023163"/>
    </source>
</evidence>
<dbReference type="EMBL" id="ARYK01000001">
    <property type="protein sequence ID" value="KCZ93912.1"/>
    <property type="molecule type" value="Genomic_DNA"/>
</dbReference>
<evidence type="ECO:0000313" key="8">
    <source>
        <dbReference type="Proteomes" id="UP000025171"/>
    </source>
</evidence>
<dbReference type="STRING" id="1280950.HJO_01015"/>
<dbReference type="Gene3D" id="1.10.1740.10">
    <property type="match status" value="1"/>
</dbReference>
<dbReference type="AlphaFoldDB" id="A0A059FTH6"/>
<dbReference type="RefSeq" id="WP_035612630.1">
    <property type="nucleotide sequence ID" value="NZ_ARYK01000001.1"/>
</dbReference>
<keyword evidence="8" id="KW-1185">Reference proteome</keyword>